<reference evidence="1 2" key="1">
    <citation type="journal article" date="2019" name="Commun. Biol.">
        <title>The bagworm genome reveals a unique fibroin gene that provides high tensile strength.</title>
        <authorList>
            <person name="Kono N."/>
            <person name="Nakamura H."/>
            <person name="Ohtoshi R."/>
            <person name="Tomita M."/>
            <person name="Numata K."/>
            <person name="Arakawa K."/>
        </authorList>
    </citation>
    <scope>NUCLEOTIDE SEQUENCE [LARGE SCALE GENOMIC DNA]</scope>
</reference>
<comment type="caution">
    <text evidence="1">The sequence shown here is derived from an EMBL/GenBank/DDBJ whole genome shotgun (WGS) entry which is preliminary data.</text>
</comment>
<gene>
    <name evidence="1" type="ORF">EVAR_50590_1</name>
</gene>
<dbReference type="Proteomes" id="UP000299102">
    <property type="component" value="Unassembled WGS sequence"/>
</dbReference>
<keyword evidence="2" id="KW-1185">Reference proteome</keyword>
<sequence length="80" mass="9117">MKPEAHQKPKFEEVKTDNATLDSTESIAREFARGSHKRRCKKNSKLVERTSGDGLQSLFFPAYLHIRRLRRAFVSAVSGV</sequence>
<dbReference type="EMBL" id="BGZK01001112">
    <property type="protein sequence ID" value="GBP71530.1"/>
    <property type="molecule type" value="Genomic_DNA"/>
</dbReference>
<name>A0A4C1Y7S8_EUMVA</name>
<protein>
    <submittedName>
        <fullName evidence="1">Uncharacterized protein</fullName>
    </submittedName>
</protein>
<organism evidence="1 2">
    <name type="scientific">Eumeta variegata</name>
    <name type="common">Bagworm moth</name>
    <name type="synonym">Eumeta japonica</name>
    <dbReference type="NCBI Taxonomy" id="151549"/>
    <lineage>
        <taxon>Eukaryota</taxon>
        <taxon>Metazoa</taxon>
        <taxon>Ecdysozoa</taxon>
        <taxon>Arthropoda</taxon>
        <taxon>Hexapoda</taxon>
        <taxon>Insecta</taxon>
        <taxon>Pterygota</taxon>
        <taxon>Neoptera</taxon>
        <taxon>Endopterygota</taxon>
        <taxon>Lepidoptera</taxon>
        <taxon>Glossata</taxon>
        <taxon>Ditrysia</taxon>
        <taxon>Tineoidea</taxon>
        <taxon>Psychidae</taxon>
        <taxon>Oiketicinae</taxon>
        <taxon>Eumeta</taxon>
    </lineage>
</organism>
<dbReference type="AlphaFoldDB" id="A0A4C1Y7S8"/>
<evidence type="ECO:0000313" key="2">
    <source>
        <dbReference type="Proteomes" id="UP000299102"/>
    </source>
</evidence>
<accession>A0A4C1Y7S8</accession>
<proteinExistence type="predicted"/>
<evidence type="ECO:0000313" key="1">
    <source>
        <dbReference type="EMBL" id="GBP71530.1"/>
    </source>
</evidence>